<evidence type="ECO:0000259" key="4">
    <source>
        <dbReference type="PROSITE" id="PS51161"/>
    </source>
</evidence>
<dbReference type="InterPro" id="IPR005144">
    <property type="entry name" value="ATP-cone_dom"/>
</dbReference>
<dbReference type="NCBIfam" id="NF006732">
    <property type="entry name" value="PRK09263.1"/>
    <property type="match status" value="1"/>
</dbReference>
<dbReference type="Gene3D" id="3.20.70.20">
    <property type="match status" value="1"/>
</dbReference>
<keyword evidence="2 3" id="KW-0067">ATP-binding</keyword>
<accession>A0A1G6BVT8</accession>
<sequence length="725" mass="82579">MNVIKRNGQEVAYDITKISNAMSKANNEVPENERLSFDKIKEISDDVLTKCESLERSPSVEEIQDMVEDGLMGAGAFSVARKYIRYRYQRALVRRSNTTDEQILTLIECNNEEVKQENSNKNPTIVSVQRDYMAGEVSKDITNRILLPKDIVDAHKEGIIHFHDADYFAQHMHNCCLVNLEDMLQNGTVISGTLIEKPHSFSTACNIATQIIAQVASSQYGGQSISLSHLAPFVNISRAKIRKQVLKETAQLGVNPSDEVINDIVEQRLHDEVSRGVQTIQYQVVTLLTTNGQAPFVTVFMYLGEAKNEQEKKDLALIIEETLKQRIQGVKNEKNVWITPAFPKLIYVLEEQNIHEDSEYWYLTKLAAECTAKRMVPDYISEKKMLELKRDKNGDGHCYTCMGCRSFLTPYVDENNNPKYYGRFNQGVVTINLPDVALSSKGDKDRFWKIFDERLELCYKALMYRHNRLMGTLSDAAPILWQYGALARLDKGEPIDKLLFGGYSTISLGYAGLFECVKYMTGKSHTDPQATPFALDIMQHMNDKCAEWKAKENIDFSIYGTPLESTTYKFAKALQKRFGIIEGVTDKNYITNSYHIHVSEEINAFDKLAFESKFQALSPGGAISYVEVPDMQDNLDAVLKVMKFIYENIMYAELNTKSDYCQVCGYDGEIQIQENEHGKLIWKCPCCGNEDQSKMNVARRTCGYIGSQFWNQGRTQEIKDRVLHL</sequence>
<dbReference type="PANTHER" id="PTHR21075">
    <property type="entry name" value="ANAEROBIC RIBONUCLEOSIDE-TRIPHOSPHATE REDUCTASE"/>
    <property type="match status" value="1"/>
</dbReference>
<dbReference type="PROSITE" id="PS51161">
    <property type="entry name" value="ATP_CONE"/>
    <property type="match status" value="1"/>
</dbReference>
<dbReference type="Pfam" id="PF13597">
    <property type="entry name" value="NRDD"/>
    <property type="match status" value="1"/>
</dbReference>
<evidence type="ECO:0000256" key="1">
    <source>
        <dbReference type="ARBA" id="ARBA00022741"/>
    </source>
</evidence>
<gene>
    <name evidence="5" type="ORF">SAMN02910417_01821</name>
</gene>
<evidence type="ECO:0000313" key="5">
    <source>
        <dbReference type="EMBL" id="SDB24674.1"/>
    </source>
</evidence>
<evidence type="ECO:0000313" key="6">
    <source>
        <dbReference type="Proteomes" id="UP000199228"/>
    </source>
</evidence>
<dbReference type="RefSeq" id="WP_090174053.1">
    <property type="nucleotide sequence ID" value="NZ_FMXR01000013.1"/>
</dbReference>
<dbReference type="OrthoDB" id="9804622at2"/>
<dbReference type="GO" id="GO:0009265">
    <property type="term" value="P:2'-deoxyribonucleotide biosynthetic process"/>
    <property type="evidence" value="ECO:0007669"/>
    <property type="project" value="TreeGrafter"/>
</dbReference>
<feature type="domain" description="ATP-cone" evidence="4">
    <location>
        <begin position="1"/>
        <end position="94"/>
    </location>
</feature>
<reference evidence="5 6" key="1">
    <citation type="submission" date="2016-10" db="EMBL/GenBank/DDBJ databases">
        <authorList>
            <person name="de Groot N.N."/>
        </authorList>
    </citation>
    <scope>NUCLEOTIDE SEQUENCE [LARGE SCALE GENOMIC DNA]</scope>
    <source>
        <strain evidence="5 6">DSM 3217</strain>
    </source>
</reference>
<dbReference type="GO" id="GO:0006260">
    <property type="term" value="P:DNA replication"/>
    <property type="evidence" value="ECO:0007669"/>
    <property type="project" value="InterPro"/>
</dbReference>
<dbReference type="GO" id="GO:0008998">
    <property type="term" value="F:ribonucleoside-triphosphate reductase (thioredoxin) activity"/>
    <property type="evidence" value="ECO:0007669"/>
    <property type="project" value="InterPro"/>
</dbReference>
<organism evidence="5 6">
    <name type="scientific">Eubacterium oxidoreducens</name>
    <dbReference type="NCBI Taxonomy" id="1732"/>
    <lineage>
        <taxon>Bacteria</taxon>
        <taxon>Bacillati</taxon>
        <taxon>Bacillota</taxon>
        <taxon>Clostridia</taxon>
        <taxon>Eubacteriales</taxon>
        <taxon>Eubacteriaceae</taxon>
        <taxon>Eubacterium</taxon>
    </lineage>
</organism>
<dbReference type="STRING" id="1732.SAMN02910417_01821"/>
<dbReference type="GO" id="GO:0004748">
    <property type="term" value="F:ribonucleoside-diphosphate reductase activity, thioredoxin disulfide as acceptor"/>
    <property type="evidence" value="ECO:0007669"/>
    <property type="project" value="TreeGrafter"/>
</dbReference>
<evidence type="ECO:0000256" key="3">
    <source>
        <dbReference type="PROSITE-ProRule" id="PRU00492"/>
    </source>
</evidence>
<dbReference type="GO" id="GO:0005524">
    <property type="term" value="F:ATP binding"/>
    <property type="evidence" value="ECO:0007669"/>
    <property type="project" value="UniProtKB-UniRule"/>
</dbReference>
<dbReference type="GO" id="GO:0031250">
    <property type="term" value="C:anaerobic ribonucleoside-triphosphate reductase complex"/>
    <property type="evidence" value="ECO:0007669"/>
    <property type="project" value="TreeGrafter"/>
</dbReference>
<dbReference type="SUPFAM" id="SSF51998">
    <property type="entry name" value="PFL-like glycyl radical enzymes"/>
    <property type="match status" value="1"/>
</dbReference>
<protein>
    <submittedName>
        <fullName evidence="5">Ribonucleoside-triphosphate reductase class III catalytic subunit</fullName>
    </submittedName>
</protein>
<keyword evidence="1 3" id="KW-0547">Nucleotide-binding</keyword>
<dbReference type="InterPro" id="IPR012833">
    <property type="entry name" value="NrdD"/>
</dbReference>
<keyword evidence="6" id="KW-1185">Reference proteome</keyword>
<evidence type="ECO:0000256" key="2">
    <source>
        <dbReference type="ARBA" id="ARBA00022840"/>
    </source>
</evidence>
<name>A0A1G6BVT8_EUBOX</name>
<dbReference type="Pfam" id="PF03477">
    <property type="entry name" value="ATP-cone"/>
    <property type="match status" value="1"/>
</dbReference>
<proteinExistence type="predicted"/>
<dbReference type="EMBL" id="FMXR01000013">
    <property type="protein sequence ID" value="SDB24674.1"/>
    <property type="molecule type" value="Genomic_DNA"/>
</dbReference>
<dbReference type="AlphaFoldDB" id="A0A1G6BVT8"/>
<dbReference type="NCBIfam" id="TIGR02487">
    <property type="entry name" value="NrdD"/>
    <property type="match status" value="1"/>
</dbReference>
<dbReference type="Proteomes" id="UP000199228">
    <property type="component" value="Unassembled WGS sequence"/>
</dbReference>
<dbReference type="PANTHER" id="PTHR21075:SF0">
    <property type="entry name" value="ANAEROBIC RIBONUCLEOSIDE-TRIPHOSPHATE REDUCTASE"/>
    <property type="match status" value="1"/>
</dbReference>